<evidence type="ECO:0000256" key="5">
    <source>
        <dbReference type="ARBA" id="ARBA00022989"/>
    </source>
</evidence>
<dbReference type="GO" id="GO:0070679">
    <property type="term" value="F:inositol 1,4,5 trisphosphate binding"/>
    <property type="evidence" value="ECO:0007669"/>
    <property type="project" value="TreeGrafter"/>
</dbReference>
<proteinExistence type="predicted"/>
<evidence type="ECO:0000256" key="9">
    <source>
        <dbReference type="ARBA" id="ARBA00023303"/>
    </source>
</evidence>
<feature type="compositionally biased region" description="Polar residues" evidence="10">
    <location>
        <begin position="1295"/>
        <end position="1320"/>
    </location>
</feature>
<dbReference type="GO" id="GO:0005886">
    <property type="term" value="C:plasma membrane"/>
    <property type="evidence" value="ECO:0007669"/>
    <property type="project" value="TreeGrafter"/>
</dbReference>
<evidence type="ECO:0000256" key="11">
    <source>
        <dbReference type="SAM" id="Phobius"/>
    </source>
</evidence>
<evidence type="ECO:0000256" key="3">
    <source>
        <dbReference type="ARBA" id="ARBA00022692"/>
    </source>
</evidence>
<feature type="compositionally biased region" description="Low complexity" evidence="10">
    <location>
        <begin position="1270"/>
        <end position="1286"/>
    </location>
</feature>
<gene>
    <name evidence="13" type="ORF">PLXY2_LOCUS9340</name>
</gene>
<feature type="domain" description="Transient receptor ion channel" evidence="12">
    <location>
        <begin position="68"/>
        <end position="130"/>
    </location>
</feature>
<feature type="transmembrane region" description="Helical" evidence="11">
    <location>
        <begin position="726"/>
        <end position="749"/>
    </location>
</feature>
<dbReference type="NCBIfam" id="TIGR00870">
    <property type="entry name" value="trp"/>
    <property type="match status" value="1"/>
</dbReference>
<evidence type="ECO:0000256" key="4">
    <source>
        <dbReference type="ARBA" id="ARBA00022737"/>
    </source>
</evidence>
<feature type="compositionally biased region" description="Basic and acidic residues" evidence="10">
    <location>
        <begin position="1366"/>
        <end position="1375"/>
    </location>
</feature>
<comment type="caution">
    <text evidence="13">The sequence shown here is derived from an EMBL/GenBank/DDBJ whole genome shotgun (WGS) entry which is preliminary data.</text>
</comment>
<feature type="compositionally biased region" description="Low complexity" evidence="10">
    <location>
        <begin position="1203"/>
        <end position="1212"/>
    </location>
</feature>
<dbReference type="Pfam" id="PF00520">
    <property type="entry name" value="Ion_trans"/>
    <property type="match status" value="1"/>
</dbReference>
<keyword evidence="5 11" id="KW-1133">Transmembrane helix</keyword>
<feature type="transmembrane region" description="Helical" evidence="11">
    <location>
        <begin position="638"/>
        <end position="658"/>
    </location>
</feature>
<keyword evidence="3 11" id="KW-0812">Transmembrane</keyword>
<evidence type="ECO:0000313" key="13">
    <source>
        <dbReference type="EMBL" id="CAG9128823.1"/>
    </source>
</evidence>
<evidence type="ECO:0000256" key="1">
    <source>
        <dbReference type="ARBA" id="ARBA00004141"/>
    </source>
</evidence>
<dbReference type="SMART" id="SM01420">
    <property type="entry name" value="TRP_2"/>
    <property type="match status" value="3"/>
</dbReference>
<dbReference type="GO" id="GO:0015279">
    <property type="term" value="F:store-operated calcium channel activity"/>
    <property type="evidence" value="ECO:0007669"/>
    <property type="project" value="TreeGrafter"/>
</dbReference>
<feature type="compositionally biased region" description="Basic and acidic residues" evidence="10">
    <location>
        <begin position="1110"/>
        <end position="1120"/>
    </location>
</feature>
<evidence type="ECO:0000313" key="14">
    <source>
        <dbReference type="Proteomes" id="UP000653454"/>
    </source>
</evidence>
<keyword evidence="14" id="KW-1185">Reference proteome</keyword>
<sequence length="1418" mass="161436">MARIKIGESAQPSFVDLRLMTVPSLYILHVALFVRKNMQLYKVSQRARHSGLLLAVRHKLAKCAQSVCGCDECVKSSNEDSLRHSQARINAYRALTAPSLIALSSADPLLTAFQLSWELNRLSRMETEFRVEYKARINAYRALTAPSLIALSSADPLLTAFQLSWELNRLSRMETEFRVEYKARINAYRALTAPSLIALSSADPLLTAFQLSWELNRLSRMETEFRVEYKALRQQCQEFATSLLDHTRTSSELEIMLNYNPWDTDSWEPGERQTLGRLKLAIKYKQKMPLQVSLLSVSNIEITLNYNSWDNDIWEPGERQTLGRLKLAIKYKQKMLEESRSASDMEIMLNYNPWDTDSWEPGERQTLGRLKLAIKYKQKMVSVHPKKPDYKRFGIGALSLKTFEGKIVSRLTSDMEIMLNYNPWDNDSWEPGERQTLGRLKLAIKYKQKMFVAHPNVQQLLGAIWYEGLPGFKRKNIVGQCVQVAKLGIMFPVYCTIYMLAPNSEYGRFMKKPFVKFICHSSSYMLFLSLLSLASQRAEFLVLEWSGVRWLQELVEYWKQHERGALPGLIEFTVIIYIASNEHCSVVTLELEWSGALPGLIEFTVIIYIASLIWAEIRSLWTGGIMEYISDLWNIVDFITNMFYIAWISLRISSWYIVQRDYKNGLDPWYPRERWDSFDPMLLSEGAFAAGMIFSYLKLVHIFSINPHLGPLQVSLGRMILDIIKFFFVYMLVLFAFGCGLNQLMWYYAELEKNKCYHTANGLPDFDTQERACSIWRRYANLFETSQSLFWASFGLVDLTTFELTGIKSFTRFWALLTFGSYSVINIIVLLNMLIAMMSNSYQIISERSDMEWKFARSNLWMSYFEDGDTVPPPFNIIPTPKHVACWVKHCCSNRDRGSIINKSREKARQQHEAVMRVLVRRYVTAEQRARDETGVTEDDVMEIRQDISTLRYELIDILANNGMKTPRINLQDTAVAGKKGKVMERRILKDFQIGIVEGIIKDVISKEVKPKDVFGQIAKAIIRKGSTDSKKRDWNSMVRTSTVRKDPIGTTSEALSKRSRQSLRAHILENVEARTIDPQKLLEYNPKLSDVTPTTRVAYAKFMKAKIKSDFSKKEKQTDESSETNFVMEDEVFETPKRTKSRKRSDEDKGRPRSSRSFRSRTPIPETSDDEGLKDNEFKVEVDVEQGSQGTGTSEQTRPLKSSSQEPSEPSTPAFDPVTDKRLPPPPQFESTPDHIIQIEDPEPTASKPHLYITKEEDVKLQKPITPTSSIKSSSDSQILSASALESKYKEMTASPTPSSRPVSATSVRPETSLPTRPGTSTSVRPESSPSSSSTPVIPESTSRASIKPEASSSLRPGSSTSDSSKPKTPEAKGPKKSTLASQTASISPSPSPSPTPSYRSDKGKSKVTGKTMSGWL</sequence>
<protein>
    <submittedName>
        <fullName evidence="13">(diamondback moth) hypothetical protein</fullName>
    </submittedName>
</protein>
<feature type="transmembrane region" description="Helical" evidence="11">
    <location>
        <begin position="596"/>
        <end position="617"/>
    </location>
</feature>
<dbReference type="InterPro" id="IPR013555">
    <property type="entry name" value="TRP_dom"/>
</dbReference>
<feature type="transmembrane region" description="Helical" evidence="11">
    <location>
        <begin position="484"/>
        <end position="501"/>
    </location>
</feature>
<dbReference type="CDD" id="cd23650">
    <property type="entry name" value="TRP_CaM_bind1"/>
    <property type="match status" value="1"/>
</dbReference>
<feature type="transmembrane region" description="Helical" evidence="11">
    <location>
        <begin position="686"/>
        <end position="705"/>
    </location>
</feature>
<dbReference type="InterPro" id="IPR002153">
    <property type="entry name" value="TRPC_channel"/>
</dbReference>
<dbReference type="PANTHER" id="PTHR10117:SF51">
    <property type="entry name" value="TRANSIENT RECEPTOR POTENTIAL PROTEIN"/>
    <property type="match status" value="1"/>
</dbReference>
<evidence type="ECO:0000256" key="8">
    <source>
        <dbReference type="ARBA" id="ARBA00023136"/>
    </source>
</evidence>
<keyword evidence="6" id="KW-0040">ANK repeat</keyword>
<keyword evidence="8 11" id="KW-0472">Membrane</keyword>
<feature type="transmembrane region" description="Helical" evidence="11">
    <location>
        <begin position="813"/>
        <end position="838"/>
    </location>
</feature>
<evidence type="ECO:0000256" key="2">
    <source>
        <dbReference type="ARBA" id="ARBA00022448"/>
    </source>
</evidence>
<keyword evidence="4" id="KW-0677">Repeat</keyword>
<dbReference type="PRINTS" id="PR01097">
    <property type="entry name" value="TRNSRECEPTRP"/>
</dbReference>
<feature type="compositionally biased region" description="Basic and acidic residues" evidence="10">
    <location>
        <begin position="1172"/>
        <end position="1183"/>
    </location>
</feature>
<organism evidence="13 14">
    <name type="scientific">Plutella xylostella</name>
    <name type="common">Diamondback moth</name>
    <name type="synonym">Plutella maculipennis</name>
    <dbReference type="NCBI Taxonomy" id="51655"/>
    <lineage>
        <taxon>Eukaryota</taxon>
        <taxon>Metazoa</taxon>
        <taxon>Ecdysozoa</taxon>
        <taxon>Arthropoda</taxon>
        <taxon>Hexapoda</taxon>
        <taxon>Insecta</taxon>
        <taxon>Pterygota</taxon>
        <taxon>Neoptera</taxon>
        <taxon>Endopterygota</taxon>
        <taxon>Lepidoptera</taxon>
        <taxon>Glossata</taxon>
        <taxon>Ditrysia</taxon>
        <taxon>Yponomeutoidea</taxon>
        <taxon>Plutellidae</taxon>
        <taxon>Plutella</taxon>
    </lineage>
</organism>
<feature type="domain" description="Transient receptor ion channel" evidence="12">
    <location>
        <begin position="182"/>
        <end position="226"/>
    </location>
</feature>
<name>A0A8S4FP28_PLUXY</name>
<feature type="compositionally biased region" description="Low complexity" evidence="10">
    <location>
        <begin position="1321"/>
        <end position="1344"/>
    </location>
</feature>
<dbReference type="EMBL" id="CAJHNJ030000036">
    <property type="protein sequence ID" value="CAG9128823.1"/>
    <property type="molecule type" value="Genomic_DNA"/>
</dbReference>
<feature type="region of interest" description="Disordered" evidence="10">
    <location>
        <begin position="1110"/>
        <end position="1418"/>
    </location>
</feature>
<accession>A0A8S4FP28</accession>
<reference evidence="13" key="1">
    <citation type="submission" date="2020-11" db="EMBL/GenBank/DDBJ databases">
        <authorList>
            <person name="Whiteford S."/>
        </authorList>
    </citation>
    <scope>NUCLEOTIDE SEQUENCE</scope>
</reference>
<evidence type="ECO:0000256" key="6">
    <source>
        <dbReference type="ARBA" id="ARBA00023043"/>
    </source>
</evidence>
<evidence type="ECO:0000256" key="10">
    <source>
        <dbReference type="SAM" id="MobiDB-lite"/>
    </source>
</evidence>
<dbReference type="InterPro" id="IPR005821">
    <property type="entry name" value="Ion_trans_dom"/>
</dbReference>
<dbReference type="GO" id="GO:0051480">
    <property type="term" value="P:regulation of cytosolic calcium ion concentration"/>
    <property type="evidence" value="ECO:0007669"/>
    <property type="project" value="TreeGrafter"/>
</dbReference>
<feature type="compositionally biased region" description="Polar residues" evidence="10">
    <location>
        <begin position="1187"/>
        <end position="1202"/>
    </location>
</feature>
<evidence type="ECO:0000256" key="7">
    <source>
        <dbReference type="ARBA" id="ARBA00023065"/>
    </source>
</evidence>
<keyword evidence="9" id="KW-0407">Ion channel</keyword>
<keyword evidence="7" id="KW-0406">Ion transport</keyword>
<dbReference type="GO" id="GO:0034703">
    <property type="term" value="C:cation channel complex"/>
    <property type="evidence" value="ECO:0007669"/>
    <property type="project" value="TreeGrafter"/>
</dbReference>
<dbReference type="Proteomes" id="UP000653454">
    <property type="component" value="Unassembled WGS sequence"/>
</dbReference>
<dbReference type="Pfam" id="PF08344">
    <property type="entry name" value="TRP_2"/>
    <property type="match status" value="3"/>
</dbReference>
<evidence type="ECO:0000259" key="12">
    <source>
        <dbReference type="SMART" id="SM01420"/>
    </source>
</evidence>
<comment type="subcellular location">
    <subcellularLocation>
        <location evidence="1">Membrane</location>
        <topology evidence="1">Multi-pass membrane protein</topology>
    </subcellularLocation>
</comment>
<feature type="domain" description="Transient receptor ion channel" evidence="12">
    <location>
        <begin position="134"/>
        <end position="178"/>
    </location>
</feature>
<keyword evidence="2" id="KW-0813">Transport</keyword>
<dbReference type="PANTHER" id="PTHR10117">
    <property type="entry name" value="TRANSIENT RECEPTOR POTENTIAL CHANNEL"/>
    <property type="match status" value="1"/>
</dbReference>